<sequence length="76" mass="8270">GNQTIGGDYEYIDYHMFPPVEHERSLSWKAGTGSVLVAAQSGRSQKTDPEQEDVPVPPGSKVLVMKATVKLVTKNV</sequence>
<organism evidence="2 3">
    <name type="scientific">Corynascus novoguineensis</name>
    <dbReference type="NCBI Taxonomy" id="1126955"/>
    <lineage>
        <taxon>Eukaryota</taxon>
        <taxon>Fungi</taxon>
        <taxon>Dikarya</taxon>
        <taxon>Ascomycota</taxon>
        <taxon>Pezizomycotina</taxon>
        <taxon>Sordariomycetes</taxon>
        <taxon>Sordariomycetidae</taxon>
        <taxon>Sordariales</taxon>
        <taxon>Chaetomiaceae</taxon>
        <taxon>Corynascus</taxon>
    </lineage>
</organism>
<evidence type="ECO:0000313" key="3">
    <source>
        <dbReference type="Proteomes" id="UP001303647"/>
    </source>
</evidence>
<dbReference type="EMBL" id="MU857841">
    <property type="protein sequence ID" value="KAK4243261.1"/>
    <property type="molecule type" value="Genomic_DNA"/>
</dbReference>
<keyword evidence="3" id="KW-1185">Reference proteome</keyword>
<evidence type="ECO:0000256" key="1">
    <source>
        <dbReference type="SAM" id="MobiDB-lite"/>
    </source>
</evidence>
<feature type="region of interest" description="Disordered" evidence="1">
    <location>
        <begin position="39"/>
        <end position="58"/>
    </location>
</feature>
<reference evidence="2" key="2">
    <citation type="submission" date="2023-05" db="EMBL/GenBank/DDBJ databases">
        <authorList>
            <consortium name="Lawrence Berkeley National Laboratory"/>
            <person name="Steindorff A."/>
            <person name="Hensen N."/>
            <person name="Bonometti L."/>
            <person name="Westerberg I."/>
            <person name="Brannstrom I.O."/>
            <person name="Guillou S."/>
            <person name="Cros-Aarteil S."/>
            <person name="Calhoun S."/>
            <person name="Haridas S."/>
            <person name="Kuo A."/>
            <person name="Mondo S."/>
            <person name="Pangilinan J."/>
            <person name="Riley R."/>
            <person name="Labutti K."/>
            <person name="Andreopoulos B."/>
            <person name="Lipzen A."/>
            <person name="Chen C."/>
            <person name="Yanf M."/>
            <person name="Daum C."/>
            <person name="Ng V."/>
            <person name="Clum A."/>
            <person name="Ohm R."/>
            <person name="Martin F."/>
            <person name="Silar P."/>
            <person name="Natvig D."/>
            <person name="Lalanne C."/>
            <person name="Gautier V."/>
            <person name="Ament-Velasquez S.L."/>
            <person name="Kruys A."/>
            <person name="Hutchinson M.I."/>
            <person name="Powell A.J."/>
            <person name="Barry K."/>
            <person name="Miller A.N."/>
            <person name="Grigoriev I.V."/>
            <person name="Debuchy R."/>
            <person name="Gladieux P."/>
            <person name="Thoren M.H."/>
            <person name="Johannesson H."/>
        </authorList>
    </citation>
    <scope>NUCLEOTIDE SEQUENCE</scope>
    <source>
        <strain evidence="2">CBS 359.72</strain>
    </source>
</reference>
<dbReference type="Proteomes" id="UP001303647">
    <property type="component" value="Unassembled WGS sequence"/>
</dbReference>
<dbReference type="AlphaFoldDB" id="A0AAN7CJI4"/>
<accession>A0AAN7CJI4</accession>
<proteinExistence type="predicted"/>
<gene>
    <name evidence="2" type="ORF">C7999DRAFT_18366</name>
</gene>
<comment type="caution">
    <text evidence="2">The sequence shown here is derived from an EMBL/GenBank/DDBJ whole genome shotgun (WGS) entry which is preliminary data.</text>
</comment>
<feature type="non-terminal residue" evidence="2">
    <location>
        <position position="1"/>
    </location>
</feature>
<reference evidence="2" key="1">
    <citation type="journal article" date="2023" name="Mol. Phylogenet. Evol.">
        <title>Genome-scale phylogeny and comparative genomics of the fungal order Sordariales.</title>
        <authorList>
            <person name="Hensen N."/>
            <person name="Bonometti L."/>
            <person name="Westerberg I."/>
            <person name="Brannstrom I.O."/>
            <person name="Guillou S."/>
            <person name="Cros-Aarteil S."/>
            <person name="Calhoun S."/>
            <person name="Haridas S."/>
            <person name="Kuo A."/>
            <person name="Mondo S."/>
            <person name="Pangilinan J."/>
            <person name="Riley R."/>
            <person name="LaButti K."/>
            <person name="Andreopoulos B."/>
            <person name="Lipzen A."/>
            <person name="Chen C."/>
            <person name="Yan M."/>
            <person name="Daum C."/>
            <person name="Ng V."/>
            <person name="Clum A."/>
            <person name="Steindorff A."/>
            <person name="Ohm R.A."/>
            <person name="Martin F."/>
            <person name="Silar P."/>
            <person name="Natvig D.O."/>
            <person name="Lalanne C."/>
            <person name="Gautier V."/>
            <person name="Ament-Velasquez S.L."/>
            <person name="Kruys A."/>
            <person name="Hutchinson M.I."/>
            <person name="Powell A.J."/>
            <person name="Barry K."/>
            <person name="Miller A.N."/>
            <person name="Grigoriev I.V."/>
            <person name="Debuchy R."/>
            <person name="Gladieux P."/>
            <person name="Hiltunen Thoren M."/>
            <person name="Johannesson H."/>
        </authorList>
    </citation>
    <scope>NUCLEOTIDE SEQUENCE</scope>
    <source>
        <strain evidence="2">CBS 359.72</strain>
    </source>
</reference>
<evidence type="ECO:0000313" key="2">
    <source>
        <dbReference type="EMBL" id="KAK4243261.1"/>
    </source>
</evidence>
<name>A0AAN7CJI4_9PEZI</name>
<protein>
    <submittedName>
        <fullName evidence="2">Uncharacterized protein</fullName>
    </submittedName>
</protein>